<reference evidence="1 3" key="2">
    <citation type="journal article" date="2013" name="Nature">
        <title>Insights into bilaterian evolution from three spiralian genomes.</title>
        <authorList>
            <person name="Simakov O."/>
            <person name="Marletaz F."/>
            <person name="Cho S.J."/>
            <person name="Edsinger-Gonzales E."/>
            <person name="Havlak P."/>
            <person name="Hellsten U."/>
            <person name="Kuo D.H."/>
            <person name="Larsson T."/>
            <person name="Lv J."/>
            <person name="Arendt D."/>
            <person name="Savage R."/>
            <person name="Osoegawa K."/>
            <person name="de Jong P."/>
            <person name="Grimwood J."/>
            <person name="Chapman J.A."/>
            <person name="Shapiro H."/>
            <person name="Aerts A."/>
            <person name="Otillar R.P."/>
            <person name="Terry A.Y."/>
            <person name="Boore J.L."/>
            <person name="Grigoriev I.V."/>
            <person name="Lindberg D.R."/>
            <person name="Seaver E.C."/>
            <person name="Weisblat D.A."/>
            <person name="Putnam N.H."/>
            <person name="Rokhsar D.S."/>
        </authorList>
    </citation>
    <scope>NUCLEOTIDE SEQUENCE</scope>
</reference>
<gene>
    <name evidence="2" type="primary">20207485</name>
    <name evidence="1" type="ORF">HELRODRAFT_179897</name>
</gene>
<organism evidence="2 3">
    <name type="scientific">Helobdella robusta</name>
    <name type="common">Californian leech</name>
    <dbReference type="NCBI Taxonomy" id="6412"/>
    <lineage>
        <taxon>Eukaryota</taxon>
        <taxon>Metazoa</taxon>
        <taxon>Spiralia</taxon>
        <taxon>Lophotrochozoa</taxon>
        <taxon>Annelida</taxon>
        <taxon>Clitellata</taxon>
        <taxon>Hirudinea</taxon>
        <taxon>Rhynchobdellida</taxon>
        <taxon>Glossiphoniidae</taxon>
        <taxon>Helobdella</taxon>
    </lineage>
</organism>
<dbReference type="AlphaFoldDB" id="T1FF86"/>
<dbReference type="EnsemblMetazoa" id="HelroT179897">
    <property type="protein sequence ID" value="HelroP179897"/>
    <property type="gene ID" value="HelroG179897"/>
</dbReference>
<evidence type="ECO:0000313" key="1">
    <source>
        <dbReference type="EMBL" id="ESN95038.1"/>
    </source>
</evidence>
<sequence length="107" mass="12168">MEMTKLKLMTVRNEPQRILPLSVHNQVPSKVQVLCQNLNQVQVLSKVQVLSRNLQKMLCQDLNQVQVFSKTPSQDLKQTHSQDLTQVQVFSKVQVLNKAAGLDLCKT</sequence>
<dbReference type="Proteomes" id="UP000015101">
    <property type="component" value="Unassembled WGS sequence"/>
</dbReference>
<dbReference type="CTD" id="20207485"/>
<dbReference type="RefSeq" id="XP_009026928.1">
    <property type="nucleotide sequence ID" value="XM_009028680.1"/>
</dbReference>
<accession>T1FF86</accession>
<proteinExistence type="predicted"/>
<protein>
    <submittedName>
        <fullName evidence="1 2">Uncharacterized protein</fullName>
    </submittedName>
</protein>
<reference evidence="2" key="3">
    <citation type="submission" date="2015-06" db="UniProtKB">
        <authorList>
            <consortium name="EnsemblMetazoa"/>
        </authorList>
    </citation>
    <scope>IDENTIFICATION</scope>
</reference>
<keyword evidence="3" id="KW-1185">Reference proteome</keyword>
<dbReference type="EMBL" id="KB097552">
    <property type="protein sequence ID" value="ESN95038.1"/>
    <property type="molecule type" value="Genomic_DNA"/>
</dbReference>
<evidence type="ECO:0000313" key="3">
    <source>
        <dbReference type="Proteomes" id="UP000015101"/>
    </source>
</evidence>
<reference evidence="3" key="1">
    <citation type="submission" date="2012-12" db="EMBL/GenBank/DDBJ databases">
        <authorList>
            <person name="Hellsten U."/>
            <person name="Grimwood J."/>
            <person name="Chapman J.A."/>
            <person name="Shapiro H."/>
            <person name="Aerts A."/>
            <person name="Otillar R.P."/>
            <person name="Terry A.Y."/>
            <person name="Boore J.L."/>
            <person name="Simakov O."/>
            <person name="Marletaz F."/>
            <person name="Cho S.-J."/>
            <person name="Edsinger-Gonzales E."/>
            <person name="Havlak P."/>
            <person name="Kuo D.-H."/>
            <person name="Larsson T."/>
            <person name="Lv J."/>
            <person name="Arendt D."/>
            <person name="Savage R."/>
            <person name="Osoegawa K."/>
            <person name="de Jong P."/>
            <person name="Lindberg D.R."/>
            <person name="Seaver E.C."/>
            <person name="Weisblat D.A."/>
            <person name="Putnam N.H."/>
            <person name="Grigoriev I.V."/>
            <person name="Rokhsar D.S."/>
        </authorList>
    </citation>
    <scope>NUCLEOTIDE SEQUENCE</scope>
</reference>
<evidence type="ECO:0000313" key="2">
    <source>
        <dbReference type="EnsemblMetazoa" id="HelroP179897"/>
    </source>
</evidence>
<dbReference type="GeneID" id="20207485"/>
<dbReference type="EMBL" id="AMQM01007030">
    <property type="status" value="NOT_ANNOTATED_CDS"/>
    <property type="molecule type" value="Genomic_DNA"/>
</dbReference>
<name>T1FF86_HELRO</name>
<dbReference type="HOGENOM" id="CLU_2212786_0_0_1"/>
<dbReference type="KEGG" id="hro:HELRODRAFT_179897"/>
<dbReference type="InParanoid" id="T1FF86"/>